<dbReference type="AlphaFoldDB" id="A0A0L6UIY6"/>
<proteinExistence type="predicted"/>
<name>A0A0L6UIY6_9BASI</name>
<keyword evidence="2" id="KW-0472">Membrane</keyword>
<feature type="transmembrane region" description="Helical" evidence="2">
    <location>
        <begin position="52"/>
        <end position="75"/>
    </location>
</feature>
<keyword evidence="2" id="KW-0812">Transmembrane</keyword>
<accession>A0A0L6UIY6</accession>
<evidence type="ECO:0000313" key="3">
    <source>
        <dbReference type="EMBL" id="KNZ48468.1"/>
    </source>
</evidence>
<organism evidence="3 4">
    <name type="scientific">Puccinia sorghi</name>
    <dbReference type="NCBI Taxonomy" id="27349"/>
    <lineage>
        <taxon>Eukaryota</taxon>
        <taxon>Fungi</taxon>
        <taxon>Dikarya</taxon>
        <taxon>Basidiomycota</taxon>
        <taxon>Pucciniomycotina</taxon>
        <taxon>Pucciniomycetes</taxon>
        <taxon>Pucciniales</taxon>
        <taxon>Pucciniaceae</taxon>
        <taxon>Puccinia</taxon>
    </lineage>
</organism>
<sequence>MTLGAVEYFHLVGFSSSGVRIKLNIFNAHNTTITPHVLYMSRKVRRISRKNSILLILKIMAIGEITFLLIDWFLIVDLMEALISLGMTGLPSLTTSSPCCLNISQNNPCAMDDLINNMHQYFPHLKRKNSLNCLHLTCSMLQPSYPNFISWLNHYGRKMGATLKALYEFLHFNCKHQKSQSLIRHRANQNLSPNQPLKTGLPCPTFQTASPYLGHGSLDDTIQSQYSSTIYDINYADFLANFETVYDHITHSGSAGLHEALSRNGLSKSGLKYPFLQAWNYLSDMHADNPAAFEFSLVNIGSEFNLIASDQTGAEADQLLLALVIMMIQLWIKLNCSFAGVANDGKSTSRYFLGEQVDCQLRNLKLRWTKVNKGKYHQGFSNFHWQWRKCGWGISFGFGGSSGHQRRIRGTRVVLEGASGGKMGRRSAEGVRRLHSGGPEERGGCRGGQIGVVLQGVEIIGDSGERGGAVGRGRVLGGEMWEFWGICYGQG</sequence>
<evidence type="ECO:0000313" key="4">
    <source>
        <dbReference type="Proteomes" id="UP000037035"/>
    </source>
</evidence>
<dbReference type="VEuPathDB" id="FungiDB:VP01_564g2"/>
<keyword evidence="4" id="KW-1185">Reference proteome</keyword>
<dbReference type="Proteomes" id="UP000037035">
    <property type="component" value="Unassembled WGS sequence"/>
</dbReference>
<feature type="region of interest" description="Disordered" evidence="1">
    <location>
        <begin position="420"/>
        <end position="442"/>
    </location>
</feature>
<keyword evidence="2" id="KW-1133">Transmembrane helix</keyword>
<reference evidence="3 4" key="1">
    <citation type="submission" date="2015-08" db="EMBL/GenBank/DDBJ databases">
        <title>Next Generation Sequencing and Analysis of the Genome of Puccinia sorghi L Schw, the Causal Agent of Maize Common Rust.</title>
        <authorList>
            <person name="Rochi L."/>
            <person name="Burguener G."/>
            <person name="Darino M."/>
            <person name="Turjanski A."/>
            <person name="Kreff E."/>
            <person name="Dieguez M.J."/>
            <person name="Sacco F."/>
        </authorList>
    </citation>
    <scope>NUCLEOTIDE SEQUENCE [LARGE SCALE GENOMIC DNA]</scope>
    <source>
        <strain evidence="3 4">RO10H11247</strain>
    </source>
</reference>
<feature type="compositionally biased region" description="Basic and acidic residues" evidence="1">
    <location>
        <begin position="426"/>
        <end position="442"/>
    </location>
</feature>
<gene>
    <name evidence="3" type="ORF">VP01_564g2</name>
</gene>
<protein>
    <submittedName>
        <fullName evidence="3">Uncharacterized protein</fullName>
    </submittedName>
</protein>
<evidence type="ECO:0000256" key="2">
    <source>
        <dbReference type="SAM" id="Phobius"/>
    </source>
</evidence>
<evidence type="ECO:0000256" key="1">
    <source>
        <dbReference type="SAM" id="MobiDB-lite"/>
    </source>
</evidence>
<dbReference type="EMBL" id="LAVV01010885">
    <property type="protein sequence ID" value="KNZ48468.1"/>
    <property type="molecule type" value="Genomic_DNA"/>
</dbReference>
<comment type="caution">
    <text evidence="3">The sequence shown here is derived from an EMBL/GenBank/DDBJ whole genome shotgun (WGS) entry which is preliminary data.</text>
</comment>